<dbReference type="EMBL" id="JTDY01010821">
    <property type="protein sequence ID" value="KOB57979.1"/>
    <property type="molecule type" value="Genomic_DNA"/>
</dbReference>
<sequence length="371" mass="41618">MAPKTVDQGAIIILDVGRNVSCSKENGEKSFFEEARECAYRLIERKIISQDNNLLGIILLGSNKTKNGMAEQVEGAFKHIEMFSELVTPTWKMIRELPHTSQGGVQIVNKKIILMTNFTVPTANNHKDVQLVLEGLKEDNFEVDVIGPDIFDDTAKGDIPLAQQFVDATYGATATFEDTMKYLLFHKKRGVSSEPWDVDLSIGPNIKIPVSTYIRLKDDSVVKIWQKAVNDPDTNTASNNEAIKTKNAFINTENQTAYQEKPELNEGYQYGQEVIPVTKLDQSVLYESGEKCLSVYGFTHASNMNWQSLTGDGLHYLFGRKGDKKAQQAVRCLVECLHEMNLVGIARRVYNKNNAPKMFALVPVIDTNNYI</sequence>
<protein>
    <submittedName>
        <fullName evidence="13">Ku P80 DNA helicase</fullName>
    </submittedName>
</protein>
<evidence type="ECO:0000256" key="10">
    <source>
        <dbReference type="ARBA" id="ARBA00023242"/>
    </source>
</evidence>
<dbReference type="GO" id="GO:0006310">
    <property type="term" value="P:DNA recombination"/>
    <property type="evidence" value="ECO:0007669"/>
    <property type="project" value="UniProtKB-KW"/>
</dbReference>
<dbReference type="Pfam" id="PF03731">
    <property type="entry name" value="Ku_N"/>
    <property type="match status" value="1"/>
</dbReference>
<evidence type="ECO:0000313" key="14">
    <source>
        <dbReference type="Proteomes" id="UP000037510"/>
    </source>
</evidence>
<organism evidence="13 14">
    <name type="scientific">Operophtera brumata</name>
    <name type="common">Winter moth</name>
    <name type="synonym">Phalaena brumata</name>
    <dbReference type="NCBI Taxonomy" id="104452"/>
    <lineage>
        <taxon>Eukaryota</taxon>
        <taxon>Metazoa</taxon>
        <taxon>Ecdysozoa</taxon>
        <taxon>Arthropoda</taxon>
        <taxon>Hexapoda</taxon>
        <taxon>Insecta</taxon>
        <taxon>Pterygota</taxon>
        <taxon>Neoptera</taxon>
        <taxon>Endopterygota</taxon>
        <taxon>Lepidoptera</taxon>
        <taxon>Glossata</taxon>
        <taxon>Ditrysia</taxon>
        <taxon>Geometroidea</taxon>
        <taxon>Geometridae</taxon>
        <taxon>Larentiinae</taxon>
        <taxon>Operophtera</taxon>
    </lineage>
</organism>
<dbReference type="PANTHER" id="PTHR12604:SF4">
    <property type="entry name" value="X-RAY REPAIR CROSS-COMPLEMENTING PROTEIN 5"/>
    <property type="match status" value="1"/>
</dbReference>
<dbReference type="Gene3D" id="2.40.290.10">
    <property type="match status" value="1"/>
</dbReference>
<feature type="domain" description="Ku" evidence="11">
    <location>
        <begin position="202"/>
        <end position="366"/>
    </location>
</feature>
<dbReference type="Proteomes" id="UP000037510">
    <property type="component" value="Unassembled WGS sequence"/>
</dbReference>
<evidence type="ECO:0000256" key="2">
    <source>
        <dbReference type="ARBA" id="ARBA00022741"/>
    </source>
</evidence>
<dbReference type="GO" id="GO:0003690">
    <property type="term" value="F:double-stranded DNA binding"/>
    <property type="evidence" value="ECO:0007669"/>
    <property type="project" value="TreeGrafter"/>
</dbReference>
<keyword evidence="3" id="KW-0227">DNA damage</keyword>
<dbReference type="AlphaFoldDB" id="A0A0L7K4Q2"/>
<proteinExistence type="predicted"/>
<comment type="caution">
    <text evidence="13">The sequence shown here is derived from an EMBL/GenBank/DDBJ whole genome shotgun (WGS) entry which is preliminary data.</text>
</comment>
<dbReference type="InterPro" id="IPR016194">
    <property type="entry name" value="SPOC-like_C_dom_sf"/>
</dbReference>
<evidence type="ECO:0000256" key="9">
    <source>
        <dbReference type="ARBA" id="ARBA00023204"/>
    </source>
</evidence>
<keyword evidence="4" id="KW-0378">Hydrolase</keyword>
<evidence type="ECO:0000256" key="7">
    <source>
        <dbReference type="ARBA" id="ARBA00023125"/>
    </source>
</evidence>
<evidence type="ECO:0000256" key="1">
    <source>
        <dbReference type="ARBA" id="ARBA00004123"/>
    </source>
</evidence>
<keyword evidence="10" id="KW-0539">Nucleus</keyword>
<comment type="subcellular location">
    <subcellularLocation>
        <location evidence="1">Nucleus</location>
    </subcellularLocation>
</comment>
<dbReference type="GO" id="GO:0000723">
    <property type="term" value="P:telomere maintenance"/>
    <property type="evidence" value="ECO:0007669"/>
    <property type="project" value="TreeGrafter"/>
</dbReference>
<dbReference type="SUPFAM" id="SSF53300">
    <property type="entry name" value="vWA-like"/>
    <property type="match status" value="1"/>
</dbReference>
<dbReference type="GO" id="GO:0006303">
    <property type="term" value="P:double-strand break repair via nonhomologous end joining"/>
    <property type="evidence" value="ECO:0007669"/>
    <property type="project" value="InterPro"/>
</dbReference>
<keyword evidence="9" id="KW-0234">DNA repair</keyword>
<dbReference type="GO" id="GO:0005524">
    <property type="term" value="F:ATP binding"/>
    <property type="evidence" value="ECO:0007669"/>
    <property type="project" value="UniProtKB-KW"/>
</dbReference>
<evidence type="ECO:0000256" key="6">
    <source>
        <dbReference type="ARBA" id="ARBA00022840"/>
    </source>
</evidence>
<accession>A0A0L7K4Q2</accession>
<feature type="domain" description="Ku70/Ku80 N-terminal alpha/beta" evidence="12">
    <location>
        <begin position="11"/>
        <end position="98"/>
    </location>
</feature>
<feature type="non-terminal residue" evidence="13">
    <location>
        <position position="371"/>
    </location>
</feature>
<name>A0A0L7K4Q2_OPEBR</name>
<evidence type="ECO:0000256" key="3">
    <source>
        <dbReference type="ARBA" id="ARBA00022763"/>
    </source>
</evidence>
<dbReference type="InterPro" id="IPR006164">
    <property type="entry name" value="DNA_bd_Ku70/Ku80"/>
</dbReference>
<dbReference type="Pfam" id="PF02735">
    <property type="entry name" value="Ku"/>
    <property type="match status" value="1"/>
</dbReference>
<reference evidence="13 14" key="1">
    <citation type="journal article" date="2015" name="Genome Biol. Evol.">
        <title>The genome of winter moth (Operophtera brumata) provides a genomic perspective on sexual dimorphism and phenology.</title>
        <authorList>
            <person name="Derks M.F."/>
            <person name="Smit S."/>
            <person name="Salis L."/>
            <person name="Schijlen E."/>
            <person name="Bossers A."/>
            <person name="Mateman C."/>
            <person name="Pijl A.S."/>
            <person name="de Ridder D."/>
            <person name="Groenen M.A."/>
            <person name="Visser M.E."/>
            <person name="Megens H.J."/>
        </authorList>
    </citation>
    <scope>NUCLEOTIDE SEQUENCE [LARGE SCALE GENOMIC DNA]</scope>
    <source>
        <strain evidence="13">WM2013NL</strain>
        <tissue evidence="13">Head and thorax</tissue>
    </source>
</reference>
<dbReference type="SUPFAM" id="SSF100939">
    <property type="entry name" value="SPOC domain-like"/>
    <property type="match status" value="1"/>
</dbReference>
<dbReference type="InterPro" id="IPR036465">
    <property type="entry name" value="vWFA_dom_sf"/>
</dbReference>
<keyword evidence="5 13" id="KW-0347">Helicase</keyword>
<evidence type="ECO:0000256" key="5">
    <source>
        <dbReference type="ARBA" id="ARBA00022806"/>
    </source>
</evidence>
<keyword evidence="6" id="KW-0067">ATP-binding</keyword>
<evidence type="ECO:0000256" key="8">
    <source>
        <dbReference type="ARBA" id="ARBA00023172"/>
    </source>
</evidence>
<dbReference type="STRING" id="104452.A0A0L7K4Q2"/>
<dbReference type="GO" id="GO:0043564">
    <property type="term" value="C:Ku70:Ku80 complex"/>
    <property type="evidence" value="ECO:0007669"/>
    <property type="project" value="TreeGrafter"/>
</dbReference>
<keyword evidence="7" id="KW-0238">DNA-binding</keyword>
<keyword evidence="2" id="KW-0547">Nucleotide-binding</keyword>
<evidence type="ECO:0000259" key="11">
    <source>
        <dbReference type="Pfam" id="PF02735"/>
    </source>
</evidence>
<dbReference type="GO" id="GO:0016787">
    <property type="term" value="F:hydrolase activity"/>
    <property type="evidence" value="ECO:0007669"/>
    <property type="project" value="UniProtKB-KW"/>
</dbReference>
<gene>
    <name evidence="13" type="ORF">OBRU01_25588</name>
</gene>
<evidence type="ECO:0000259" key="12">
    <source>
        <dbReference type="Pfam" id="PF03731"/>
    </source>
</evidence>
<keyword evidence="8" id="KW-0233">DNA recombination</keyword>
<dbReference type="PANTHER" id="PTHR12604">
    <property type="entry name" value="KU AUTOANTIGEN DNA HELICASE"/>
    <property type="match status" value="1"/>
</dbReference>
<dbReference type="Gene3D" id="3.40.50.410">
    <property type="entry name" value="von Willebrand factor, type A domain"/>
    <property type="match status" value="1"/>
</dbReference>
<dbReference type="GO" id="GO:0042162">
    <property type="term" value="F:telomeric DNA binding"/>
    <property type="evidence" value="ECO:0007669"/>
    <property type="project" value="TreeGrafter"/>
</dbReference>
<dbReference type="GO" id="GO:0004386">
    <property type="term" value="F:helicase activity"/>
    <property type="evidence" value="ECO:0007669"/>
    <property type="project" value="UniProtKB-KW"/>
</dbReference>
<evidence type="ECO:0000313" key="13">
    <source>
        <dbReference type="EMBL" id="KOB57979.1"/>
    </source>
</evidence>
<evidence type="ECO:0000256" key="4">
    <source>
        <dbReference type="ARBA" id="ARBA00022801"/>
    </source>
</evidence>
<dbReference type="InterPro" id="IPR005161">
    <property type="entry name" value="Ku_N"/>
</dbReference>
<keyword evidence="14" id="KW-1185">Reference proteome</keyword>